<evidence type="ECO:0000256" key="1">
    <source>
        <dbReference type="SAM" id="MobiDB-lite"/>
    </source>
</evidence>
<feature type="region of interest" description="Disordered" evidence="1">
    <location>
        <begin position="461"/>
        <end position="490"/>
    </location>
</feature>
<organism evidence="3 4">
    <name type="scientific">Didymella pomorum</name>
    <dbReference type="NCBI Taxonomy" id="749634"/>
    <lineage>
        <taxon>Eukaryota</taxon>
        <taxon>Fungi</taxon>
        <taxon>Dikarya</taxon>
        <taxon>Ascomycota</taxon>
        <taxon>Pezizomycotina</taxon>
        <taxon>Dothideomycetes</taxon>
        <taxon>Pleosporomycetidae</taxon>
        <taxon>Pleosporales</taxon>
        <taxon>Pleosporineae</taxon>
        <taxon>Didymellaceae</taxon>
        <taxon>Didymella</taxon>
    </lineage>
</organism>
<name>A0A9W8ZL33_9PLEO</name>
<sequence>MAEPGVTEVASTLQFGSIKRHPSPRHDLNPSTAASEKQPVTLDKNADIESDVDEDEIPVSVLNPIPRKQTMPPLPDLRFEQSYLKSIEKAESWQGVAWITLRDQVLMCFAQGVVWTLILSGWRHWNRSAKFSGQSVGAKIRRWWWGVNNWKIPDAKSKLRDTKLAKNVSERQIAVDRCSSSPAIIADNKASSIEPPQKVRRATTAGIRRVYRTSLRSNLTDTGSDFESVVTINAGIKPVRKTFVLHSHALRNSSNFFAIAVDVNCAVAEDDKPINLPDITVEDFNVYAKFLYTSLLFTKEANVAELARCFHLYKVENHLEAMDFRDAIVDALIETILDFRALKGQCRFTAAHITTIYAMTEEGSPLRRFAQNLCLQTKGLQGFEKKRLKDFSVDFQLDLLTAAAPYITSYTKSADMPDPLVLEKSCKYHEHTALSTACYKTKYQYEPDEPVVVTANLVPKPPPAPITGRQSELQTERLASHASNDFELRV</sequence>
<reference evidence="3" key="1">
    <citation type="submission" date="2022-10" db="EMBL/GenBank/DDBJ databases">
        <title>Tapping the CABI collections for fungal endophytes: first genome assemblies for Collariella, Neodidymelliopsis, Ascochyta clinopodiicola, Didymella pomorum, Didymosphaeria variabile, Neocosmospora piperis and Neocucurbitaria cava.</title>
        <authorList>
            <person name="Hill R."/>
        </authorList>
    </citation>
    <scope>NUCLEOTIDE SEQUENCE</scope>
    <source>
        <strain evidence="3">IMI 355091</strain>
    </source>
</reference>
<proteinExistence type="predicted"/>
<dbReference type="OrthoDB" id="1022638at2759"/>
<keyword evidence="4" id="KW-1185">Reference proteome</keyword>
<dbReference type="GO" id="GO:0000423">
    <property type="term" value="P:mitophagy"/>
    <property type="evidence" value="ECO:0007669"/>
    <property type="project" value="InterPro"/>
</dbReference>
<dbReference type="Pfam" id="PF00651">
    <property type="entry name" value="BTB"/>
    <property type="match status" value="1"/>
</dbReference>
<accession>A0A9W8ZL33</accession>
<evidence type="ECO:0000313" key="3">
    <source>
        <dbReference type="EMBL" id="KAJ4410140.1"/>
    </source>
</evidence>
<dbReference type="EMBL" id="JAPEVA010000009">
    <property type="protein sequence ID" value="KAJ4410140.1"/>
    <property type="molecule type" value="Genomic_DNA"/>
</dbReference>
<gene>
    <name evidence="3" type="ORF">N0V91_002149</name>
</gene>
<feature type="compositionally biased region" description="Basic and acidic residues" evidence="1">
    <location>
        <begin position="474"/>
        <end position="490"/>
    </location>
</feature>
<dbReference type="Proteomes" id="UP001140510">
    <property type="component" value="Unassembled WGS sequence"/>
</dbReference>
<dbReference type="InterPro" id="IPR011333">
    <property type="entry name" value="SKP1/BTB/POZ_sf"/>
</dbReference>
<feature type="region of interest" description="Disordered" evidence="1">
    <location>
        <begin position="13"/>
        <end position="49"/>
    </location>
</feature>
<protein>
    <recommendedName>
        <fullName evidence="2">BTB domain-containing protein</fullName>
    </recommendedName>
</protein>
<comment type="caution">
    <text evidence="3">The sequence shown here is derived from an EMBL/GenBank/DDBJ whole genome shotgun (WGS) entry which is preliminary data.</text>
</comment>
<dbReference type="AlphaFoldDB" id="A0A9W8ZL33"/>
<dbReference type="GO" id="GO:0140580">
    <property type="term" value="F:mitochondrion autophagosome adaptor activity"/>
    <property type="evidence" value="ECO:0007669"/>
    <property type="project" value="InterPro"/>
</dbReference>
<dbReference type="Pfam" id="PF08589">
    <property type="entry name" value="ATG43"/>
    <property type="match status" value="1"/>
</dbReference>
<evidence type="ECO:0000313" key="4">
    <source>
        <dbReference type="Proteomes" id="UP001140510"/>
    </source>
</evidence>
<evidence type="ECO:0000259" key="2">
    <source>
        <dbReference type="Pfam" id="PF00651"/>
    </source>
</evidence>
<dbReference type="InterPro" id="IPR000210">
    <property type="entry name" value="BTB/POZ_dom"/>
</dbReference>
<dbReference type="Gene3D" id="3.30.710.10">
    <property type="entry name" value="Potassium Channel Kv1.1, Chain A"/>
    <property type="match status" value="1"/>
</dbReference>
<dbReference type="InterPro" id="IPR013898">
    <property type="entry name" value="Atg43"/>
</dbReference>
<dbReference type="PANTHER" id="PTHR38699">
    <property type="entry name" value="CHROMOSOME 1, WHOLE GENOME SHOTGUN SEQUENCE"/>
    <property type="match status" value="1"/>
</dbReference>
<dbReference type="PANTHER" id="PTHR38699:SF1">
    <property type="entry name" value="MITOPHAGY RECEPTOR ATG43"/>
    <property type="match status" value="1"/>
</dbReference>
<feature type="domain" description="BTB" evidence="2">
    <location>
        <begin position="240"/>
        <end position="320"/>
    </location>
</feature>